<evidence type="ECO:0000313" key="3">
    <source>
        <dbReference type="Proteomes" id="UP001295423"/>
    </source>
</evidence>
<evidence type="ECO:0000313" key="2">
    <source>
        <dbReference type="EMBL" id="CAJ1929434.1"/>
    </source>
</evidence>
<feature type="compositionally biased region" description="Low complexity" evidence="1">
    <location>
        <begin position="73"/>
        <end position="93"/>
    </location>
</feature>
<organism evidence="2 3">
    <name type="scientific">Cylindrotheca closterium</name>
    <dbReference type="NCBI Taxonomy" id="2856"/>
    <lineage>
        <taxon>Eukaryota</taxon>
        <taxon>Sar</taxon>
        <taxon>Stramenopiles</taxon>
        <taxon>Ochrophyta</taxon>
        <taxon>Bacillariophyta</taxon>
        <taxon>Bacillariophyceae</taxon>
        <taxon>Bacillariophycidae</taxon>
        <taxon>Bacillariales</taxon>
        <taxon>Bacillariaceae</taxon>
        <taxon>Cylindrotheca</taxon>
    </lineage>
</organism>
<protein>
    <submittedName>
        <fullName evidence="2">Uncharacterized protein</fullName>
    </submittedName>
</protein>
<comment type="caution">
    <text evidence="2">The sequence shown here is derived from an EMBL/GenBank/DDBJ whole genome shotgun (WGS) entry which is preliminary data.</text>
</comment>
<proteinExistence type="predicted"/>
<gene>
    <name evidence="2" type="ORF">CYCCA115_LOCUS1682</name>
</gene>
<dbReference type="AlphaFoldDB" id="A0AAD2CCL2"/>
<reference evidence="2" key="1">
    <citation type="submission" date="2023-08" db="EMBL/GenBank/DDBJ databases">
        <authorList>
            <person name="Audoor S."/>
            <person name="Bilcke G."/>
        </authorList>
    </citation>
    <scope>NUCLEOTIDE SEQUENCE</scope>
</reference>
<feature type="compositionally biased region" description="Low complexity" evidence="1">
    <location>
        <begin position="38"/>
        <end position="51"/>
    </location>
</feature>
<accession>A0AAD2CCL2</accession>
<feature type="compositionally biased region" description="Basic and acidic residues" evidence="1">
    <location>
        <begin position="58"/>
        <end position="71"/>
    </location>
</feature>
<sequence length="196" mass="21989">MKTSKTSKTTKASNSEQKQRKRKAPSNDDDDDDDDSASPDNSKRPSSSSSSTGGIIRRPADDQDNNVRDDADNNSSDYPGDSSCSDSSGEGPDFGPWSEDEEDNDDDEEDDEEGREDPRTVSRQIMELGRKVALYKTSTRNEMISRCLQMMHLGQDVSSMIDEIDGWGEKPSSKNNAVEEWTVEFMIQKLHFKMCR</sequence>
<feature type="compositionally biased region" description="Acidic residues" evidence="1">
    <location>
        <begin position="98"/>
        <end position="115"/>
    </location>
</feature>
<feature type="region of interest" description="Disordered" evidence="1">
    <location>
        <begin position="1"/>
        <end position="120"/>
    </location>
</feature>
<dbReference type="Proteomes" id="UP001295423">
    <property type="component" value="Unassembled WGS sequence"/>
</dbReference>
<evidence type="ECO:0000256" key="1">
    <source>
        <dbReference type="SAM" id="MobiDB-lite"/>
    </source>
</evidence>
<dbReference type="EMBL" id="CAKOGP040000080">
    <property type="protein sequence ID" value="CAJ1929434.1"/>
    <property type="molecule type" value="Genomic_DNA"/>
</dbReference>
<feature type="compositionally biased region" description="Acidic residues" evidence="1">
    <location>
        <begin position="27"/>
        <end position="37"/>
    </location>
</feature>
<feature type="compositionally biased region" description="Low complexity" evidence="1">
    <location>
        <begin position="1"/>
        <end position="15"/>
    </location>
</feature>
<keyword evidence="3" id="KW-1185">Reference proteome</keyword>
<name>A0AAD2CCL2_9STRA</name>